<name>A0ACB5UHC1_9FIRM</name>
<dbReference type="Proteomes" id="UP001374599">
    <property type="component" value="Unassembled WGS sequence"/>
</dbReference>
<comment type="caution">
    <text evidence="1">The sequence shown here is derived from an EMBL/GenBank/DDBJ whole genome shotgun (WGS) entry which is preliminary data.</text>
</comment>
<accession>A0ACB5UHC1</accession>
<evidence type="ECO:0000313" key="1">
    <source>
        <dbReference type="EMBL" id="GMQ61985.1"/>
    </source>
</evidence>
<sequence length="242" mass="28331">MEIAIVDDMEDDRNLIRHLAHTYFEEKKDLYDVSPNFIEFESGEAFLKKYTPGQYQLVFLDIYMDKVTGIDVAKQISTIDKNCSIIFFTTSNDHLLDGYDVHAVGYIIKPIENHIANFYSAMNYVVSKLELDNAGIIVSTNFDSLYLYYKNILYIDCNNRTVYVHLTDKVLKILGKYSDYKDNFLSDSRFIECFRSIIVNMDYIDTPTASDFILKSGEKLPISRRKRASVMKKYMMYFMHKQ</sequence>
<protein>
    <submittedName>
        <fullName evidence="1">LytTR family DNA-binding domain-containing protein</fullName>
    </submittedName>
</protein>
<gene>
    <name evidence="1" type="ORF">AN2V17_12150</name>
</gene>
<keyword evidence="2" id="KW-1185">Reference proteome</keyword>
<keyword evidence="1" id="KW-0238">DNA-binding</keyword>
<organism evidence="1 2">
    <name type="scientific">Vallitalea maricola</name>
    <dbReference type="NCBI Taxonomy" id="3074433"/>
    <lineage>
        <taxon>Bacteria</taxon>
        <taxon>Bacillati</taxon>
        <taxon>Bacillota</taxon>
        <taxon>Clostridia</taxon>
        <taxon>Lachnospirales</taxon>
        <taxon>Vallitaleaceae</taxon>
        <taxon>Vallitalea</taxon>
    </lineage>
</organism>
<reference evidence="1" key="1">
    <citation type="submission" date="2023-09" db="EMBL/GenBank/DDBJ databases">
        <title>Vallitalea sediminicola and Vallitalea maricola sp. nov., anaerobic bacteria isolated from marine sediment.</title>
        <authorList>
            <person name="Hirano S."/>
            <person name="Maeda A."/>
            <person name="Terahara T."/>
            <person name="Mori K."/>
            <person name="Hamada M."/>
            <person name="Matsumoto R."/>
            <person name="Kobayashi T."/>
        </authorList>
    </citation>
    <scope>NUCLEOTIDE SEQUENCE</scope>
    <source>
        <strain evidence="1">AN17-2</strain>
    </source>
</reference>
<dbReference type="EMBL" id="BTPU01000018">
    <property type="protein sequence ID" value="GMQ61985.1"/>
    <property type="molecule type" value="Genomic_DNA"/>
</dbReference>
<proteinExistence type="predicted"/>
<evidence type="ECO:0000313" key="2">
    <source>
        <dbReference type="Proteomes" id="UP001374599"/>
    </source>
</evidence>